<dbReference type="EMBL" id="SRSF01000001">
    <property type="protein sequence ID" value="THH41849.1"/>
    <property type="molecule type" value="Genomic_DNA"/>
</dbReference>
<protein>
    <recommendedName>
        <fullName evidence="4">Outer membrane protein beta-barrel domain-containing protein</fullName>
    </recommendedName>
</protein>
<organism evidence="2 3">
    <name type="scientific">Neolewinella litorea</name>
    <dbReference type="NCBI Taxonomy" id="2562452"/>
    <lineage>
        <taxon>Bacteria</taxon>
        <taxon>Pseudomonadati</taxon>
        <taxon>Bacteroidota</taxon>
        <taxon>Saprospiria</taxon>
        <taxon>Saprospirales</taxon>
        <taxon>Lewinellaceae</taxon>
        <taxon>Neolewinella</taxon>
    </lineage>
</organism>
<dbReference type="AlphaFoldDB" id="A0A4S4NP88"/>
<feature type="signal peptide" evidence="1">
    <location>
        <begin position="1"/>
        <end position="21"/>
    </location>
</feature>
<keyword evidence="1" id="KW-0732">Signal</keyword>
<dbReference type="OrthoDB" id="1491809at2"/>
<reference evidence="2 3" key="1">
    <citation type="submission" date="2019-04" db="EMBL/GenBank/DDBJ databases">
        <title>Lewinella litorea sp. nov., isolated from a marine sand.</title>
        <authorList>
            <person name="Yoon J.-H."/>
        </authorList>
    </citation>
    <scope>NUCLEOTIDE SEQUENCE [LARGE SCALE GENOMIC DNA]</scope>
    <source>
        <strain evidence="2 3">HSMS-39</strain>
    </source>
</reference>
<evidence type="ECO:0008006" key="4">
    <source>
        <dbReference type="Google" id="ProtNLM"/>
    </source>
</evidence>
<keyword evidence="3" id="KW-1185">Reference proteome</keyword>
<evidence type="ECO:0000313" key="2">
    <source>
        <dbReference type="EMBL" id="THH41849.1"/>
    </source>
</evidence>
<evidence type="ECO:0000256" key="1">
    <source>
        <dbReference type="SAM" id="SignalP"/>
    </source>
</evidence>
<dbReference type="RefSeq" id="WP_136456742.1">
    <property type="nucleotide sequence ID" value="NZ_SRSF01000001.1"/>
</dbReference>
<comment type="caution">
    <text evidence="2">The sequence shown here is derived from an EMBL/GenBank/DDBJ whole genome shotgun (WGS) entry which is preliminary data.</text>
</comment>
<proteinExistence type="predicted"/>
<name>A0A4S4NP88_9BACT</name>
<evidence type="ECO:0000313" key="3">
    <source>
        <dbReference type="Proteomes" id="UP000308528"/>
    </source>
</evidence>
<feature type="chain" id="PRO_5020831237" description="Outer membrane protein beta-barrel domain-containing protein" evidence="1">
    <location>
        <begin position="22"/>
        <end position="264"/>
    </location>
</feature>
<sequence>MNHLLLFVSAFLLLHQLPAQQGAVASRSAPDRIVLTDGQRLKGKLTAYRYGDAVSLVTADGQTYTFSSDRIKRVEMGGRSGRFASTALSPHTGAADLPRREWRHQVRTSAGFTDNIGEDFYSVSTLGIGIDYHYLRQWKALAAGLGGAMELMDADRSERLASLTGLVEYQLGGGRLRPLFRFSGGVALPVGGRGLKIESRTPGAVVHPAIGLLLLPPSGSWGAVVMDVGYRFSHVSFRGTDGYRPAFYREVTYRRLTLGIATRF</sequence>
<accession>A0A4S4NP88</accession>
<dbReference type="Proteomes" id="UP000308528">
    <property type="component" value="Unassembled WGS sequence"/>
</dbReference>
<gene>
    <name evidence="2" type="ORF">E4021_04480</name>
</gene>